<dbReference type="AlphaFoldDB" id="A0A0B2VN56"/>
<evidence type="ECO:0000313" key="2">
    <source>
        <dbReference type="Proteomes" id="UP000031036"/>
    </source>
</evidence>
<proteinExistence type="predicted"/>
<evidence type="ECO:0000313" key="1">
    <source>
        <dbReference type="EMBL" id="KHN82769.1"/>
    </source>
</evidence>
<dbReference type="Proteomes" id="UP000031036">
    <property type="component" value="Unassembled WGS sequence"/>
</dbReference>
<keyword evidence="2" id="KW-1185">Reference proteome</keyword>
<dbReference type="EMBL" id="JPKZ01001309">
    <property type="protein sequence ID" value="KHN82769.1"/>
    <property type="molecule type" value="Genomic_DNA"/>
</dbReference>
<protein>
    <submittedName>
        <fullName evidence="1">Uncharacterized protein</fullName>
    </submittedName>
</protein>
<name>A0A0B2VN56_TOXCA</name>
<sequence>MDATRKVDVIFCYSPGCLCSYRSLSSRCYAVYFVHYYDVFAADAVEIVDIEKNVTAKYQPISLVLLHSSHNKLVGEEATDHLNDAHKWNVRFFFPSSDRILTEANDSNFLFDPSFISRHSQIEPQRDSLKNIHAK</sequence>
<reference evidence="1 2" key="1">
    <citation type="submission" date="2014-11" db="EMBL/GenBank/DDBJ databases">
        <title>Genetic blueprint of the zoonotic pathogen Toxocara canis.</title>
        <authorList>
            <person name="Zhu X.-Q."/>
            <person name="Korhonen P.K."/>
            <person name="Cai H."/>
            <person name="Young N.D."/>
            <person name="Nejsum P."/>
            <person name="von Samson-Himmelstjerna G."/>
            <person name="Boag P.R."/>
            <person name="Tan P."/>
            <person name="Li Q."/>
            <person name="Min J."/>
            <person name="Yang Y."/>
            <person name="Wang X."/>
            <person name="Fang X."/>
            <person name="Hall R.S."/>
            <person name="Hofmann A."/>
            <person name="Sternberg P.W."/>
            <person name="Jex A.R."/>
            <person name="Gasser R.B."/>
        </authorList>
    </citation>
    <scope>NUCLEOTIDE SEQUENCE [LARGE SCALE GENOMIC DNA]</scope>
    <source>
        <strain evidence="1">PN_DK_2014</strain>
    </source>
</reference>
<comment type="caution">
    <text evidence="1">The sequence shown here is derived from an EMBL/GenBank/DDBJ whole genome shotgun (WGS) entry which is preliminary data.</text>
</comment>
<organism evidence="1 2">
    <name type="scientific">Toxocara canis</name>
    <name type="common">Canine roundworm</name>
    <dbReference type="NCBI Taxonomy" id="6265"/>
    <lineage>
        <taxon>Eukaryota</taxon>
        <taxon>Metazoa</taxon>
        <taxon>Ecdysozoa</taxon>
        <taxon>Nematoda</taxon>
        <taxon>Chromadorea</taxon>
        <taxon>Rhabditida</taxon>
        <taxon>Spirurina</taxon>
        <taxon>Ascaridomorpha</taxon>
        <taxon>Ascaridoidea</taxon>
        <taxon>Toxocaridae</taxon>
        <taxon>Toxocara</taxon>
    </lineage>
</organism>
<gene>
    <name evidence="1" type="ORF">Tcan_06768</name>
</gene>
<accession>A0A0B2VN56</accession>